<dbReference type="GO" id="GO:0002144">
    <property type="term" value="C:cytosolic tRNA wobble base thiouridylase complex"/>
    <property type="evidence" value="ECO:0007669"/>
    <property type="project" value="TreeGrafter"/>
</dbReference>
<dbReference type="Proteomes" id="UP000001400">
    <property type="component" value="Chromosome"/>
</dbReference>
<feature type="binding site" evidence="2">
    <location>
        <position position="54"/>
    </location>
    <ligand>
        <name>ATP</name>
        <dbReference type="ChEBI" id="CHEBI:30616"/>
    </ligand>
</feature>
<dbReference type="HOGENOM" id="CLU_026481_1_1_2"/>
<protein>
    <submittedName>
        <fullName evidence="4">PP-loop domain protein</fullName>
    </submittedName>
</protein>
<dbReference type="Gene3D" id="3.40.50.620">
    <property type="entry name" value="HUPs"/>
    <property type="match status" value="1"/>
</dbReference>
<dbReference type="GO" id="GO:0002143">
    <property type="term" value="P:tRNA wobble position uridine thiolation"/>
    <property type="evidence" value="ECO:0007669"/>
    <property type="project" value="TreeGrafter"/>
</dbReference>
<evidence type="ECO:0000313" key="4">
    <source>
        <dbReference type="EMBL" id="ADD08577.1"/>
    </source>
</evidence>
<keyword evidence="2" id="KW-0067">ATP-binding</keyword>
<gene>
    <name evidence="4" type="ordered locus">Aboo_0768</name>
</gene>
<keyword evidence="2" id="KW-0547">Nucleotide-binding</keyword>
<dbReference type="SUPFAM" id="SSF52402">
    <property type="entry name" value="Adenine nucleotide alpha hydrolases-like"/>
    <property type="match status" value="1"/>
</dbReference>
<dbReference type="InterPro" id="IPR011063">
    <property type="entry name" value="TilS/TtcA_N"/>
</dbReference>
<evidence type="ECO:0000313" key="5">
    <source>
        <dbReference type="Proteomes" id="UP000001400"/>
    </source>
</evidence>
<dbReference type="GO" id="GO:0000049">
    <property type="term" value="F:tRNA binding"/>
    <property type="evidence" value="ECO:0007669"/>
    <property type="project" value="TreeGrafter"/>
</dbReference>
<dbReference type="InterPro" id="IPR014729">
    <property type="entry name" value="Rossmann-like_a/b/a_fold"/>
</dbReference>
<dbReference type="Pfam" id="PF01171">
    <property type="entry name" value="ATP_bind_3"/>
    <property type="match status" value="1"/>
</dbReference>
<name>D3TDE2_ACIB4</name>
<evidence type="ECO:0000259" key="3">
    <source>
        <dbReference type="Pfam" id="PF01171"/>
    </source>
</evidence>
<keyword evidence="5" id="KW-1185">Reference proteome</keyword>
<dbReference type="GO" id="GO:0016740">
    <property type="term" value="F:transferase activity"/>
    <property type="evidence" value="ECO:0007669"/>
    <property type="project" value="UniProtKB-KW"/>
</dbReference>
<dbReference type="PIRSF" id="PIRSF004976">
    <property type="entry name" value="ATPase_YdaO"/>
    <property type="match status" value="1"/>
</dbReference>
<reference evidence="4" key="1">
    <citation type="submission" date="2010-02" db="EMBL/GenBank/DDBJ databases">
        <title>Complete sequence of Aciduliprofundum boonei T469.</title>
        <authorList>
            <consortium name="US DOE Joint Genome Institute"/>
            <person name="Lucas S."/>
            <person name="Copeland A."/>
            <person name="Lapidus A."/>
            <person name="Cheng J.-F."/>
            <person name="Bruce D."/>
            <person name="Goodwin L."/>
            <person name="Pitluck S."/>
            <person name="Saunders E."/>
            <person name="Detter J.C."/>
            <person name="Han C."/>
            <person name="Tapia R."/>
            <person name="Land M."/>
            <person name="Hauser L."/>
            <person name="Kyrpides N."/>
            <person name="Mikhailova N."/>
            <person name="Flores G."/>
            <person name="Reysenbach A.-L."/>
            <person name="Woyke T."/>
        </authorList>
    </citation>
    <scope>NUCLEOTIDE SEQUENCE</scope>
    <source>
        <strain evidence="4">T469</strain>
    </source>
</reference>
<dbReference type="PANTHER" id="PTHR11807">
    <property type="entry name" value="ATPASES OF THE PP SUPERFAMILY-RELATED"/>
    <property type="match status" value="1"/>
</dbReference>
<dbReference type="InterPro" id="IPR035107">
    <property type="entry name" value="tRNA_thiolation_TtcA_Ctu1"/>
</dbReference>
<accession>D3TDE2</accession>
<dbReference type="EMBL" id="CP001941">
    <property type="protein sequence ID" value="ADD08577.1"/>
    <property type="molecule type" value="Genomic_DNA"/>
</dbReference>
<dbReference type="OrthoDB" id="33422at2157"/>
<dbReference type="KEGG" id="abi:Aboo_0768"/>
<keyword evidence="1" id="KW-0808">Transferase</keyword>
<evidence type="ECO:0000256" key="1">
    <source>
        <dbReference type="ARBA" id="ARBA00022679"/>
    </source>
</evidence>
<feature type="binding site" evidence="2">
    <location>
        <begin position="48"/>
        <end position="50"/>
    </location>
    <ligand>
        <name>ATP</name>
        <dbReference type="ChEBI" id="CHEBI:30616"/>
    </ligand>
</feature>
<sequence length="288" mass="33735">MRCKICGKEAVTYAFGMNLCKEDFNRLFERRIEKVLKKYKPEGKIAIALSGGKDSMVLLHYFAERDYDIFGYFINLGIGEHSDKMEKLVRNACKEYGVELIVTNLREEYGFGIENVRRKPCSACGTVKRYLMNKVPRENGASVVTTGHNMDDFLDFFFKNTLAKNYQWNRNMVPYLPSEHPKMLPKIRPLYLLGDKEIGMYAKLNNVPYSSDKCPLAKFSGWKEIFYEIEAEKKNFRYQMILSIWEMADFFPEERRELRECKKCGEPTSGEICAFCKLRDRYGNPYKN</sequence>
<dbReference type="AlphaFoldDB" id="D3TDE2"/>
<evidence type="ECO:0000256" key="2">
    <source>
        <dbReference type="PIRSR" id="PIRSR004976-51"/>
    </source>
</evidence>
<proteinExistence type="predicted"/>
<dbReference type="PANTHER" id="PTHR11807:SF27">
    <property type="entry name" value="TRNA-5-METHYLURIDINE(54) 2-SULFURTRANSFERASE"/>
    <property type="match status" value="1"/>
</dbReference>
<feature type="binding site" evidence="2">
    <location>
        <position position="152"/>
    </location>
    <ligand>
        <name>ATP</name>
        <dbReference type="ChEBI" id="CHEBI:30616"/>
    </ligand>
</feature>
<feature type="domain" description="tRNA(Ile)-lysidine/2-thiocytidine synthase N-terminal" evidence="3">
    <location>
        <begin position="44"/>
        <end position="213"/>
    </location>
</feature>
<feature type="binding site" evidence="2">
    <location>
        <position position="74"/>
    </location>
    <ligand>
        <name>ATP</name>
        <dbReference type="ChEBI" id="CHEBI:30616"/>
    </ligand>
</feature>
<dbReference type="GO" id="GO:0005524">
    <property type="term" value="F:ATP binding"/>
    <property type="evidence" value="ECO:0007669"/>
    <property type="project" value="UniProtKB-KW"/>
</dbReference>
<organism evidence="4 5">
    <name type="scientific">Aciduliprofundum boonei (strain DSM 19572 / T469)</name>
    <dbReference type="NCBI Taxonomy" id="439481"/>
    <lineage>
        <taxon>Archaea</taxon>
        <taxon>Methanobacteriati</taxon>
        <taxon>Thermoplasmatota</taxon>
        <taxon>DHVE2 group</taxon>
        <taxon>Candidatus Aciduliprofundum</taxon>
    </lineage>
</organism>
<feature type="binding site" evidence="2">
    <location>
        <position position="147"/>
    </location>
    <ligand>
        <name>ATP</name>
        <dbReference type="ChEBI" id="CHEBI:30616"/>
    </ligand>
</feature>